<dbReference type="SUPFAM" id="SSF52283">
    <property type="entry name" value="Formate/glycerate dehydrogenase catalytic domain-like"/>
    <property type="match status" value="1"/>
</dbReference>
<dbReference type="AlphaFoldDB" id="A0A6J6EFM6"/>
<evidence type="ECO:0000256" key="3">
    <source>
        <dbReference type="ARBA" id="ARBA00022857"/>
    </source>
</evidence>
<dbReference type="CDD" id="cd05304">
    <property type="entry name" value="Rubrum_tdh"/>
    <property type="match status" value="1"/>
</dbReference>
<dbReference type="PANTHER" id="PTHR10160">
    <property type="entry name" value="NAD(P) TRANSHYDROGENASE"/>
    <property type="match status" value="1"/>
</dbReference>
<dbReference type="GO" id="GO:0006740">
    <property type="term" value="P:NADPH regeneration"/>
    <property type="evidence" value="ECO:0007669"/>
    <property type="project" value="TreeGrafter"/>
</dbReference>
<dbReference type="EC" id="7.1.1.1" evidence="1"/>
<comment type="catalytic activity">
    <reaction evidence="6">
        <text>NAD(+) + NADPH + H(+)(in) = NADH + NADP(+) + H(+)(out)</text>
        <dbReference type="Rhea" id="RHEA:47992"/>
        <dbReference type="ChEBI" id="CHEBI:15378"/>
        <dbReference type="ChEBI" id="CHEBI:57540"/>
        <dbReference type="ChEBI" id="CHEBI:57783"/>
        <dbReference type="ChEBI" id="CHEBI:57945"/>
        <dbReference type="ChEBI" id="CHEBI:58349"/>
        <dbReference type="EC" id="7.1.1.1"/>
    </reaction>
</comment>
<feature type="domain" description="Alanine dehydrogenase/pyridine nucleotide transhydrogenase N-terminal" evidence="8">
    <location>
        <begin position="4"/>
        <end position="139"/>
    </location>
</feature>
<sequence length="376" mass="39029">MQLVVPKESRVGEKRVAAAPATISKLIKLGFEIVIESDAGLSALFTNANYEEAGAKITSDISNSIKNADVVASVGTIAPNLAASLKPGAVCLSFAQAKRDKENIAAILKAKATLLSFDFVPRISRAQSADALTSQATVSGYHTMVTAASLLPKMFPLVMTASGTIRPSKVLVIGAGVAGLQVMATAKKLGAIVSGYDVRAASKDEVKSVGATFIELDLPVVEGSGGYAKEMDQERTKLQQELLTPYITATDVLVTTAAVPGRPAPRLVTAAMLKGMKYGSVIADMAAENGGNVEGSVAGQIVEQNGIKIWGGQNIASSMAPDASFLFAGNVISLLSFIVKEGKIVIDKEDEVVSGSALVINGEITNEFVKTELGQG</sequence>
<dbReference type="EMBL" id="CAEZTU010000010">
    <property type="protein sequence ID" value="CAB4573143.1"/>
    <property type="molecule type" value="Genomic_DNA"/>
</dbReference>
<evidence type="ECO:0000256" key="2">
    <source>
        <dbReference type="ARBA" id="ARBA00022741"/>
    </source>
</evidence>
<dbReference type="InterPro" id="IPR007886">
    <property type="entry name" value="AlaDH/PNT_N"/>
</dbReference>
<evidence type="ECO:0000256" key="1">
    <source>
        <dbReference type="ARBA" id="ARBA00012943"/>
    </source>
</evidence>
<dbReference type="Gene3D" id="3.40.50.720">
    <property type="entry name" value="NAD(P)-binding Rossmann-like Domain"/>
    <property type="match status" value="2"/>
</dbReference>
<dbReference type="Pfam" id="PF05222">
    <property type="entry name" value="AlaDh_PNT_N"/>
    <property type="match status" value="1"/>
</dbReference>
<dbReference type="GO" id="GO:0050661">
    <property type="term" value="F:NADP binding"/>
    <property type="evidence" value="ECO:0007669"/>
    <property type="project" value="TreeGrafter"/>
</dbReference>
<dbReference type="GO" id="GO:0008750">
    <property type="term" value="F:proton-translocating NAD(P)+ transhydrogenase activity"/>
    <property type="evidence" value="ECO:0007669"/>
    <property type="project" value="UniProtKB-EC"/>
</dbReference>
<accession>A0A6J6EFM6</accession>
<dbReference type="Pfam" id="PF01262">
    <property type="entry name" value="AlaDh_PNT_C"/>
    <property type="match status" value="1"/>
</dbReference>
<keyword evidence="3" id="KW-0521">NADP</keyword>
<dbReference type="InterPro" id="IPR036291">
    <property type="entry name" value="NAD(P)-bd_dom_sf"/>
</dbReference>
<dbReference type="SMART" id="SM01003">
    <property type="entry name" value="AlaDh_PNT_N"/>
    <property type="match status" value="1"/>
</dbReference>
<name>A0A6J6EFM6_9ZZZZ</name>
<dbReference type="SUPFAM" id="SSF51735">
    <property type="entry name" value="NAD(P)-binding Rossmann-fold domains"/>
    <property type="match status" value="1"/>
</dbReference>
<dbReference type="PANTHER" id="PTHR10160:SF19">
    <property type="entry name" value="PROTON-TRANSLOCATING NAD(P)(+) TRANSHYDROGENASE"/>
    <property type="match status" value="1"/>
</dbReference>
<evidence type="ECO:0000256" key="5">
    <source>
        <dbReference type="ARBA" id="ARBA00023027"/>
    </source>
</evidence>
<keyword evidence="5" id="KW-0520">NAD</keyword>
<gene>
    <name evidence="9" type="ORF">UFOPK1740_00383</name>
</gene>
<dbReference type="SMART" id="SM01002">
    <property type="entry name" value="AlaDh_PNT_C"/>
    <property type="match status" value="1"/>
</dbReference>
<evidence type="ECO:0000256" key="4">
    <source>
        <dbReference type="ARBA" id="ARBA00022967"/>
    </source>
</evidence>
<keyword evidence="2" id="KW-0547">Nucleotide-binding</keyword>
<evidence type="ECO:0000259" key="7">
    <source>
        <dbReference type="SMART" id="SM01002"/>
    </source>
</evidence>
<reference evidence="9" key="1">
    <citation type="submission" date="2020-05" db="EMBL/GenBank/DDBJ databases">
        <authorList>
            <person name="Chiriac C."/>
            <person name="Salcher M."/>
            <person name="Ghai R."/>
            <person name="Kavagutti S V."/>
        </authorList>
    </citation>
    <scope>NUCLEOTIDE SEQUENCE</scope>
</reference>
<evidence type="ECO:0000256" key="6">
    <source>
        <dbReference type="ARBA" id="ARBA00048202"/>
    </source>
</evidence>
<protein>
    <recommendedName>
        <fullName evidence="1">proton-translocating NAD(P)(+) transhydrogenase</fullName>
        <ecNumber evidence="1">7.1.1.1</ecNumber>
    </recommendedName>
</protein>
<evidence type="ECO:0000259" key="8">
    <source>
        <dbReference type="SMART" id="SM01003"/>
    </source>
</evidence>
<evidence type="ECO:0000313" key="9">
    <source>
        <dbReference type="EMBL" id="CAB4573143.1"/>
    </source>
</evidence>
<dbReference type="InterPro" id="IPR007698">
    <property type="entry name" value="AlaDH/PNT_NAD(H)-bd"/>
</dbReference>
<proteinExistence type="predicted"/>
<dbReference type="GO" id="GO:0005886">
    <property type="term" value="C:plasma membrane"/>
    <property type="evidence" value="ECO:0007669"/>
    <property type="project" value="TreeGrafter"/>
</dbReference>
<keyword evidence="4" id="KW-1278">Translocase</keyword>
<feature type="domain" description="Alanine dehydrogenase/pyridine nucleotide transhydrogenase NAD(H)-binding" evidence="7">
    <location>
        <begin position="148"/>
        <end position="311"/>
    </location>
</feature>
<organism evidence="9">
    <name type="scientific">freshwater metagenome</name>
    <dbReference type="NCBI Taxonomy" id="449393"/>
    <lineage>
        <taxon>unclassified sequences</taxon>
        <taxon>metagenomes</taxon>
        <taxon>ecological metagenomes</taxon>
    </lineage>
</organism>